<organism evidence="1 2">
    <name type="scientific">Actinacidiphila bryophytorum</name>
    <dbReference type="NCBI Taxonomy" id="1436133"/>
    <lineage>
        <taxon>Bacteria</taxon>
        <taxon>Bacillati</taxon>
        <taxon>Actinomycetota</taxon>
        <taxon>Actinomycetes</taxon>
        <taxon>Kitasatosporales</taxon>
        <taxon>Streptomycetaceae</taxon>
        <taxon>Actinacidiphila</taxon>
    </lineage>
</organism>
<gene>
    <name evidence="1" type="ORF">SBRY_40149</name>
</gene>
<dbReference type="SUPFAM" id="SSF53383">
    <property type="entry name" value="PLP-dependent transferases"/>
    <property type="match status" value="1"/>
</dbReference>
<name>A0A9W4H2J1_9ACTN</name>
<protein>
    <submittedName>
        <fullName evidence="1">Uncharacterized protein</fullName>
    </submittedName>
</protein>
<accession>A0A9W4H2J1</accession>
<proteinExistence type="predicted"/>
<dbReference type="RefSeq" id="WP_205048533.1">
    <property type="nucleotide sequence ID" value="NZ_CAJVAX010000018.1"/>
</dbReference>
<dbReference type="InterPro" id="IPR015422">
    <property type="entry name" value="PyrdxlP-dep_Trfase_small"/>
</dbReference>
<dbReference type="EMBL" id="CAJVAX010000018">
    <property type="protein sequence ID" value="CAG7645405.1"/>
    <property type="molecule type" value="Genomic_DNA"/>
</dbReference>
<comment type="caution">
    <text evidence="1">The sequence shown here is derived from an EMBL/GenBank/DDBJ whole genome shotgun (WGS) entry which is preliminary data.</text>
</comment>
<keyword evidence="2" id="KW-1185">Reference proteome</keyword>
<dbReference type="AlphaFoldDB" id="A0A9W4H2J1"/>
<evidence type="ECO:0000313" key="1">
    <source>
        <dbReference type="EMBL" id="CAG7645405.1"/>
    </source>
</evidence>
<dbReference type="Gene3D" id="3.40.640.10">
    <property type="entry name" value="Type I PLP-dependent aspartate aminotransferase-like (Major domain)"/>
    <property type="match status" value="1"/>
</dbReference>
<dbReference type="InterPro" id="IPR015424">
    <property type="entry name" value="PyrdxlP-dep_Trfase"/>
</dbReference>
<dbReference type="InterPro" id="IPR015421">
    <property type="entry name" value="PyrdxlP-dep_Trfase_major"/>
</dbReference>
<sequence length="252" mass="25765">MTDPARSTPVGFHDGELDVQLQAGVAMDAARLSGMGAGLLCRDAGVPLVLDVCQSLGHVDVTGVGASVYVGTSRKWLAGPRGVGFVISPGLAAGEGTDVAAPSIQSHTWGRPAGSPVAGAARFETSEASVASRVGLACAVLEHLGAQPALASRRLAAMGRRIRHTLHGLGGWTCVEPADEPTAIVTLRPPPGQDPADAVEQAVRTAKSWGLTLGAIPTRRAPDDMSTPVLRVSPPLGASEAEITRLAEVLDV</sequence>
<dbReference type="Gene3D" id="3.90.1150.10">
    <property type="entry name" value="Aspartate Aminotransferase, domain 1"/>
    <property type="match status" value="1"/>
</dbReference>
<evidence type="ECO:0000313" key="2">
    <source>
        <dbReference type="Proteomes" id="UP001153328"/>
    </source>
</evidence>
<reference evidence="1" key="1">
    <citation type="submission" date="2021-06" db="EMBL/GenBank/DDBJ databases">
        <authorList>
            <person name="Arsene-Ploetze F."/>
        </authorList>
    </citation>
    <scope>NUCLEOTIDE SEQUENCE</scope>
    <source>
        <strain evidence="1">SBRY1</strain>
    </source>
</reference>
<dbReference type="Proteomes" id="UP001153328">
    <property type="component" value="Unassembled WGS sequence"/>
</dbReference>